<protein>
    <submittedName>
        <fullName evidence="11">Preprotein translocase subunit</fullName>
    </submittedName>
</protein>
<evidence type="ECO:0000256" key="3">
    <source>
        <dbReference type="ARBA" id="ARBA00022448"/>
    </source>
</evidence>
<dbReference type="AlphaFoldDB" id="A0A174BR83"/>
<evidence type="ECO:0000256" key="8">
    <source>
        <dbReference type="ARBA" id="ARBA00023010"/>
    </source>
</evidence>
<keyword evidence="6" id="KW-0653">Protein transport</keyword>
<evidence type="ECO:0000313" key="11">
    <source>
        <dbReference type="EMBL" id="CUO02076.1"/>
    </source>
</evidence>
<evidence type="ECO:0000256" key="2">
    <source>
        <dbReference type="ARBA" id="ARBA00006742"/>
    </source>
</evidence>
<evidence type="ECO:0000256" key="6">
    <source>
        <dbReference type="ARBA" id="ARBA00022927"/>
    </source>
</evidence>
<dbReference type="PANTHER" id="PTHR33909">
    <property type="entry name" value="SEC TRANSLOCON ACCESSORY COMPLEX SUBUNIT YAJC"/>
    <property type="match status" value="1"/>
</dbReference>
<evidence type="ECO:0000256" key="9">
    <source>
        <dbReference type="ARBA" id="ARBA00023136"/>
    </source>
</evidence>
<dbReference type="Proteomes" id="UP000095594">
    <property type="component" value="Unassembled WGS sequence"/>
</dbReference>
<organism evidence="11 12">
    <name type="scientific">Clostridium disporicum</name>
    <dbReference type="NCBI Taxonomy" id="84024"/>
    <lineage>
        <taxon>Bacteria</taxon>
        <taxon>Bacillati</taxon>
        <taxon>Bacillota</taxon>
        <taxon>Clostridia</taxon>
        <taxon>Eubacteriales</taxon>
        <taxon>Clostridiaceae</taxon>
        <taxon>Clostridium</taxon>
    </lineage>
</organism>
<evidence type="ECO:0000313" key="12">
    <source>
        <dbReference type="Proteomes" id="UP000095594"/>
    </source>
</evidence>
<comment type="subcellular location">
    <subcellularLocation>
        <location evidence="1">Cell membrane</location>
        <topology evidence="1">Single-pass membrane protein</topology>
    </subcellularLocation>
</comment>
<dbReference type="EMBL" id="CYZX01000004">
    <property type="protein sequence ID" value="CUO02076.1"/>
    <property type="molecule type" value="Genomic_DNA"/>
</dbReference>
<proteinExistence type="inferred from homology"/>
<keyword evidence="5 10" id="KW-0812">Transmembrane</keyword>
<sequence>MINWEVVMWTCITVAVLVGIAAMILLFISAKNLKKRTSEIKEFHIELKPGTKVMFCGGVYGKVVKVGNDTVDVEVAKNVVVTVSRYAIQSVA</sequence>
<dbReference type="RefSeq" id="WP_055264215.1">
    <property type="nucleotide sequence ID" value="NZ_CABIXQ010000004.1"/>
</dbReference>
<evidence type="ECO:0000256" key="10">
    <source>
        <dbReference type="SAM" id="Phobius"/>
    </source>
</evidence>
<keyword evidence="9 10" id="KW-0472">Membrane</keyword>
<dbReference type="SMART" id="SM01323">
    <property type="entry name" value="YajC"/>
    <property type="match status" value="1"/>
</dbReference>
<comment type="similarity">
    <text evidence="2">Belongs to the YajC family.</text>
</comment>
<accession>A0A174BR83</accession>
<keyword evidence="3" id="KW-0813">Transport</keyword>
<reference evidence="11 12" key="1">
    <citation type="submission" date="2015-09" db="EMBL/GenBank/DDBJ databases">
        <authorList>
            <consortium name="Pathogen Informatics"/>
        </authorList>
    </citation>
    <scope>NUCLEOTIDE SEQUENCE [LARGE SCALE GENOMIC DNA]</scope>
    <source>
        <strain evidence="11 12">2789STDY5834856</strain>
    </source>
</reference>
<keyword evidence="7 10" id="KW-1133">Transmembrane helix</keyword>
<evidence type="ECO:0000256" key="7">
    <source>
        <dbReference type="ARBA" id="ARBA00022989"/>
    </source>
</evidence>
<keyword evidence="8" id="KW-0811">Translocation</keyword>
<dbReference type="NCBIfam" id="TIGR00739">
    <property type="entry name" value="yajC"/>
    <property type="match status" value="1"/>
</dbReference>
<dbReference type="GO" id="GO:0005886">
    <property type="term" value="C:plasma membrane"/>
    <property type="evidence" value="ECO:0007669"/>
    <property type="project" value="UniProtKB-SubCell"/>
</dbReference>
<evidence type="ECO:0000256" key="1">
    <source>
        <dbReference type="ARBA" id="ARBA00004162"/>
    </source>
</evidence>
<keyword evidence="4" id="KW-1003">Cell membrane</keyword>
<dbReference type="OrthoDB" id="2200043at2"/>
<dbReference type="Pfam" id="PF02699">
    <property type="entry name" value="YajC"/>
    <property type="match status" value="1"/>
</dbReference>
<gene>
    <name evidence="11" type="ORF">ERS852471_00828</name>
</gene>
<name>A0A174BR83_9CLOT</name>
<evidence type="ECO:0000256" key="4">
    <source>
        <dbReference type="ARBA" id="ARBA00022475"/>
    </source>
</evidence>
<dbReference type="PANTHER" id="PTHR33909:SF1">
    <property type="entry name" value="SEC TRANSLOCON ACCESSORY COMPLEX SUBUNIT YAJC"/>
    <property type="match status" value="1"/>
</dbReference>
<dbReference type="GO" id="GO:0015031">
    <property type="term" value="P:protein transport"/>
    <property type="evidence" value="ECO:0007669"/>
    <property type="project" value="UniProtKB-KW"/>
</dbReference>
<dbReference type="InterPro" id="IPR003849">
    <property type="entry name" value="Preprotein_translocase_YajC"/>
</dbReference>
<feature type="transmembrane region" description="Helical" evidence="10">
    <location>
        <begin position="6"/>
        <end position="28"/>
    </location>
</feature>
<evidence type="ECO:0000256" key="5">
    <source>
        <dbReference type="ARBA" id="ARBA00022692"/>
    </source>
</evidence>